<feature type="compositionally biased region" description="Basic and acidic residues" evidence="2">
    <location>
        <begin position="171"/>
        <end position="189"/>
    </location>
</feature>
<evidence type="ECO:0008006" key="5">
    <source>
        <dbReference type="Google" id="ProtNLM"/>
    </source>
</evidence>
<dbReference type="GO" id="GO:0000387">
    <property type="term" value="P:spliceosomal snRNP assembly"/>
    <property type="evidence" value="ECO:0007669"/>
    <property type="project" value="InterPro"/>
</dbReference>
<comment type="caution">
    <text evidence="3">The sequence shown here is derived from an EMBL/GenBank/DDBJ whole genome shotgun (WGS) entry which is preliminary data.</text>
</comment>
<name>A0A8H7F337_AGABI</name>
<dbReference type="PANTHER" id="PTHR12794">
    <property type="entry name" value="GEMIN2"/>
    <property type="match status" value="1"/>
</dbReference>
<comment type="similarity">
    <text evidence="1">Belongs to the gemin-2 family.</text>
</comment>
<dbReference type="Proteomes" id="UP000629468">
    <property type="component" value="Unassembled WGS sequence"/>
</dbReference>
<dbReference type="EMBL" id="JABXXO010000006">
    <property type="protein sequence ID" value="KAF7775942.1"/>
    <property type="molecule type" value="Genomic_DNA"/>
</dbReference>
<protein>
    <recommendedName>
        <fullName evidence="5">Gem-associated protein 2</fullName>
    </recommendedName>
</protein>
<dbReference type="AlphaFoldDB" id="A0A8H7F337"/>
<evidence type="ECO:0000256" key="2">
    <source>
        <dbReference type="SAM" id="MobiDB-lite"/>
    </source>
</evidence>
<dbReference type="Gene3D" id="1.20.58.1070">
    <property type="match status" value="1"/>
</dbReference>
<gene>
    <name evidence="3" type="ORF">Agabi119p4_4335</name>
</gene>
<dbReference type="GO" id="GO:0032797">
    <property type="term" value="C:SMN complex"/>
    <property type="evidence" value="ECO:0007669"/>
    <property type="project" value="TreeGrafter"/>
</dbReference>
<reference evidence="3 4" key="1">
    <citation type="journal article" name="Sci. Rep.">
        <title>Telomere-to-telomere assembled and centromere annotated genomes of the two main subspecies of the button mushroom Agaricus bisporus reveal especially polymorphic chromosome ends.</title>
        <authorList>
            <person name="Sonnenberg A.S.M."/>
            <person name="Sedaghat-Telgerd N."/>
            <person name="Lavrijssen B."/>
            <person name="Ohm R.A."/>
            <person name="Hendrickx P.M."/>
            <person name="Scholtmeijer K."/>
            <person name="Baars J.J.P."/>
            <person name="van Peer A."/>
        </authorList>
    </citation>
    <scope>NUCLEOTIDE SEQUENCE [LARGE SCALE GENOMIC DNA]</scope>
    <source>
        <strain evidence="3 4">H119_p4</strain>
    </source>
</reference>
<dbReference type="PANTHER" id="PTHR12794:SF0">
    <property type="entry name" value="GEM-ASSOCIATED PROTEIN 2"/>
    <property type="match status" value="1"/>
</dbReference>
<evidence type="ECO:0000256" key="1">
    <source>
        <dbReference type="ARBA" id="ARBA00025758"/>
    </source>
</evidence>
<evidence type="ECO:0000313" key="3">
    <source>
        <dbReference type="EMBL" id="KAF7775942.1"/>
    </source>
</evidence>
<dbReference type="Pfam" id="PF04938">
    <property type="entry name" value="SIP1"/>
    <property type="match status" value="1"/>
</dbReference>
<organism evidence="3 4">
    <name type="scientific">Agaricus bisporus var. burnettii</name>
    <dbReference type="NCBI Taxonomy" id="192524"/>
    <lineage>
        <taxon>Eukaryota</taxon>
        <taxon>Fungi</taxon>
        <taxon>Dikarya</taxon>
        <taxon>Basidiomycota</taxon>
        <taxon>Agaricomycotina</taxon>
        <taxon>Agaricomycetes</taxon>
        <taxon>Agaricomycetidae</taxon>
        <taxon>Agaricales</taxon>
        <taxon>Agaricineae</taxon>
        <taxon>Agaricaceae</taxon>
        <taxon>Agaricus</taxon>
    </lineage>
</organism>
<accession>A0A8H7F337</accession>
<feature type="compositionally biased region" description="Polar residues" evidence="2">
    <location>
        <begin position="220"/>
        <end position="231"/>
    </location>
</feature>
<sequence>MVAFKRKLDEIDDSDSEEPAFGKQILPVADLPEDFDAEPQDGLQYLFTVRRDAKTLPQFTRVINPYESVAETLPPQPSCQDPHPRLPSAEWRNLTESRWKNIRKNFNQATIGTSQPISQRQLMPEKGERDRWWDFLSGKPESAWNVRPLRKKGKAKLRHQHYENFVQGKMRAWDNEEHKSSEHEGKEDGLPDPEAQEQESIQYGSEPNDSAMDHDEAKNPSGNTVPNSSSMLMEPLASSDDAELVMESKLPAIASKTDPEKESLIPREPSPKLLKHIDERMALHLLMYFTHWINLYLRNPESLACRPTASHARWIFALLLRVDDYISADDMNLLRNLARACLALVKHLASEGMVGLPYLSPSTGTGTGDQFMSERACWIIISAIVSVWSQRDLWMDAEGVLTSIG</sequence>
<feature type="region of interest" description="Disordered" evidence="2">
    <location>
        <begin position="168"/>
        <end position="232"/>
    </location>
</feature>
<feature type="compositionally biased region" description="Polar residues" evidence="2">
    <location>
        <begin position="198"/>
        <end position="208"/>
    </location>
</feature>
<proteinExistence type="inferred from homology"/>
<dbReference type="InterPro" id="IPR035426">
    <property type="entry name" value="Gemin2/Brr1"/>
</dbReference>
<dbReference type="GO" id="GO:0005634">
    <property type="term" value="C:nucleus"/>
    <property type="evidence" value="ECO:0007669"/>
    <property type="project" value="TreeGrafter"/>
</dbReference>
<feature type="region of interest" description="Disordered" evidence="2">
    <location>
        <begin position="1"/>
        <end position="23"/>
    </location>
</feature>
<evidence type="ECO:0000313" key="4">
    <source>
        <dbReference type="Proteomes" id="UP000629468"/>
    </source>
</evidence>